<feature type="compositionally biased region" description="Basic and acidic residues" evidence="6">
    <location>
        <begin position="285"/>
        <end position="294"/>
    </location>
</feature>
<evidence type="ECO:0000256" key="3">
    <source>
        <dbReference type="ARBA" id="ARBA00022692"/>
    </source>
</evidence>
<evidence type="ECO:0000256" key="5">
    <source>
        <dbReference type="ARBA" id="ARBA00023136"/>
    </source>
</evidence>
<feature type="transmembrane region" description="Helical" evidence="7">
    <location>
        <begin position="37"/>
        <end position="57"/>
    </location>
</feature>
<comment type="caution">
    <text evidence="8">The sequence shown here is derived from an EMBL/GenBank/DDBJ whole genome shotgun (WGS) entry which is preliminary data.</text>
</comment>
<dbReference type="RefSeq" id="WP_189653575.1">
    <property type="nucleotide sequence ID" value="NZ_BMRC01000044.1"/>
</dbReference>
<feature type="transmembrane region" description="Helical" evidence="7">
    <location>
        <begin position="69"/>
        <end position="89"/>
    </location>
</feature>
<organism evidence="8 9">
    <name type="scientific">Nonomuraea spiralis</name>
    <dbReference type="NCBI Taxonomy" id="46182"/>
    <lineage>
        <taxon>Bacteria</taxon>
        <taxon>Bacillati</taxon>
        <taxon>Actinomycetota</taxon>
        <taxon>Actinomycetes</taxon>
        <taxon>Streptosporangiales</taxon>
        <taxon>Streptosporangiaceae</taxon>
        <taxon>Nonomuraea</taxon>
    </lineage>
</organism>
<accession>A0ABV5IT26</accession>
<feature type="transmembrane region" description="Helical" evidence="7">
    <location>
        <begin position="214"/>
        <end position="233"/>
    </location>
</feature>
<proteinExistence type="predicted"/>
<evidence type="ECO:0000256" key="7">
    <source>
        <dbReference type="SAM" id="Phobius"/>
    </source>
</evidence>
<evidence type="ECO:0000313" key="8">
    <source>
        <dbReference type="EMBL" id="MFB9207457.1"/>
    </source>
</evidence>
<keyword evidence="3 7" id="KW-0812">Transmembrane</keyword>
<dbReference type="Proteomes" id="UP001589647">
    <property type="component" value="Unassembled WGS sequence"/>
</dbReference>
<dbReference type="EMBL" id="JBHMEI010000056">
    <property type="protein sequence ID" value="MFB9207457.1"/>
    <property type="molecule type" value="Genomic_DNA"/>
</dbReference>
<feature type="transmembrane region" description="Helical" evidence="7">
    <location>
        <begin position="172"/>
        <end position="194"/>
    </location>
</feature>
<evidence type="ECO:0000256" key="6">
    <source>
        <dbReference type="SAM" id="MobiDB-lite"/>
    </source>
</evidence>
<feature type="transmembrane region" description="Helical" evidence="7">
    <location>
        <begin position="142"/>
        <end position="160"/>
    </location>
</feature>
<keyword evidence="5 7" id="KW-0472">Membrane</keyword>
<dbReference type="Pfam" id="PF09678">
    <property type="entry name" value="Caa3_CtaG"/>
    <property type="match status" value="1"/>
</dbReference>
<name>A0ABV5IT26_9ACTN</name>
<evidence type="ECO:0000256" key="4">
    <source>
        <dbReference type="ARBA" id="ARBA00022989"/>
    </source>
</evidence>
<protein>
    <submittedName>
        <fullName evidence="8">Cytochrome c oxidase assembly protein</fullName>
    </submittedName>
</protein>
<keyword evidence="2" id="KW-1003">Cell membrane</keyword>
<feature type="transmembrane region" description="Helical" evidence="7">
    <location>
        <begin position="109"/>
        <end position="130"/>
    </location>
</feature>
<feature type="region of interest" description="Disordered" evidence="6">
    <location>
        <begin position="264"/>
        <end position="294"/>
    </location>
</feature>
<keyword evidence="9" id="KW-1185">Reference proteome</keyword>
<feature type="transmembrane region" description="Helical" evidence="7">
    <location>
        <begin position="12"/>
        <end position="30"/>
    </location>
</feature>
<comment type="subcellular location">
    <subcellularLocation>
        <location evidence="1">Cell membrane</location>
        <topology evidence="1">Multi-pass membrane protein</topology>
    </subcellularLocation>
</comment>
<reference evidence="8 9" key="1">
    <citation type="submission" date="2024-09" db="EMBL/GenBank/DDBJ databases">
        <authorList>
            <person name="Sun Q."/>
            <person name="Mori K."/>
        </authorList>
    </citation>
    <scope>NUCLEOTIDE SEQUENCE [LARGE SCALE GENOMIC DNA]</scope>
    <source>
        <strain evidence="8 9">CCM 3426</strain>
    </source>
</reference>
<sequence>MPHHHLSESWAAPALVVLITYAVLATRTAWSRWRTASFVGGGALLTVALTDPVASLATTDLRGQTLQHLLIGMLAPLALVMGAPVTLLLRSLPVAYARRVTRALRGTAVHLLANPWTALALSAGGTAALYCTPLYGFVPVPLAHAYVLLTGYLFAWVVAGPDPAPRRPPMPVRVAVLAVAAAAHAGLSQLMYAARTDPPVPAGQLRGAVEIMCYGGDVCGLLLALALAVTWRLRRDPEAADVELLAPGFTVRVPGVPEPAGRVAVLDREPPRTSGPLTPFEYGDELDHPDPADL</sequence>
<keyword evidence="4 7" id="KW-1133">Transmembrane helix</keyword>
<evidence type="ECO:0000313" key="9">
    <source>
        <dbReference type="Proteomes" id="UP001589647"/>
    </source>
</evidence>
<evidence type="ECO:0000256" key="1">
    <source>
        <dbReference type="ARBA" id="ARBA00004651"/>
    </source>
</evidence>
<gene>
    <name evidence="8" type="ORF">ACFFV7_40160</name>
</gene>
<dbReference type="InterPro" id="IPR019108">
    <property type="entry name" value="Caa3_assmbl_CtaG-rel"/>
</dbReference>
<evidence type="ECO:0000256" key="2">
    <source>
        <dbReference type="ARBA" id="ARBA00022475"/>
    </source>
</evidence>